<dbReference type="RefSeq" id="WP_349683313.1">
    <property type="nucleotide sequence ID" value="NZ_JBEGDD010000002.1"/>
</dbReference>
<sequence length="150" mass="16542">MPKTVAARTRVQVYLTDARVVAGLNREAKASRATLSQAAGRAIARGLAKAPQADPEDRLLQMERSLRDHMRSNSRDMQIVQEVLIEVAKAMFLRLPDAVADQDPTVQATVDRRIDRLLDAAASRIVQGRDPRPESESRLDAEPRSFGAAN</sequence>
<feature type="region of interest" description="Disordered" evidence="1">
    <location>
        <begin position="123"/>
        <end position="150"/>
    </location>
</feature>
<evidence type="ECO:0000313" key="3">
    <source>
        <dbReference type="Proteomes" id="UP001445732"/>
    </source>
</evidence>
<accession>A0ABV1NJY0</accession>
<dbReference type="EMBL" id="JBEGDD010000002">
    <property type="protein sequence ID" value="MEQ7154133.1"/>
    <property type="molecule type" value="Genomic_DNA"/>
</dbReference>
<reference evidence="2 3" key="1">
    <citation type="submission" date="2024-06" db="EMBL/GenBank/DDBJ databases">
        <title>Brevundimonas sp. C11.</title>
        <authorList>
            <person name="Maltman C."/>
        </authorList>
    </citation>
    <scope>NUCLEOTIDE SEQUENCE [LARGE SCALE GENOMIC DNA]</scope>
    <source>
        <strain evidence="2 3">C11</strain>
    </source>
</reference>
<organism evidence="2 3">
    <name type="scientific">Brevundimonas aurifodinae</name>
    <dbReference type="NCBI Taxonomy" id="1508312"/>
    <lineage>
        <taxon>Bacteria</taxon>
        <taxon>Pseudomonadati</taxon>
        <taxon>Pseudomonadota</taxon>
        <taxon>Alphaproteobacteria</taxon>
        <taxon>Caulobacterales</taxon>
        <taxon>Caulobacteraceae</taxon>
        <taxon>Brevundimonas</taxon>
    </lineage>
</organism>
<evidence type="ECO:0008006" key="4">
    <source>
        <dbReference type="Google" id="ProtNLM"/>
    </source>
</evidence>
<comment type="caution">
    <text evidence="2">The sequence shown here is derived from an EMBL/GenBank/DDBJ whole genome shotgun (WGS) entry which is preliminary data.</text>
</comment>
<evidence type="ECO:0000256" key="1">
    <source>
        <dbReference type="SAM" id="MobiDB-lite"/>
    </source>
</evidence>
<keyword evidence="3" id="KW-1185">Reference proteome</keyword>
<protein>
    <recommendedName>
        <fullName evidence="4">CopG family transcriptional regulator</fullName>
    </recommendedName>
</protein>
<dbReference type="Proteomes" id="UP001445732">
    <property type="component" value="Unassembled WGS sequence"/>
</dbReference>
<name>A0ABV1NJY0_9CAUL</name>
<proteinExistence type="predicted"/>
<evidence type="ECO:0000313" key="2">
    <source>
        <dbReference type="EMBL" id="MEQ7154133.1"/>
    </source>
</evidence>
<gene>
    <name evidence="2" type="ORF">ABN401_02775</name>
</gene>
<feature type="compositionally biased region" description="Basic and acidic residues" evidence="1">
    <location>
        <begin position="127"/>
        <end position="143"/>
    </location>
</feature>